<accession>A0A8H3GI67</accession>
<dbReference type="Proteomes" id="UP000663840">
    <property type="component" value="Unassembled WGS sequence"/>
</dbReference>
<evidence type="ECO:0000256" key="1">
    <source>
        <dbReference type="SAM" id="MobiDB-lite"/>
    </source>
</evidence>
<dbReference type="EMBL" id="CAJMWR010003140">
    <property type="protein sequence ID" value="CAE6455289.1"/>
    <property type="molecule type" value="Genomic_DNA"/>
</dbReference>
<feature type="compositionally biased region" description="Low complexity" evidence="1">
    <location>
        <begin position="163"/>
        <end position="218"/>
    </location>
</feature>
<comment type="caution">
    <text evidence="2">The sequence shown here is derived from an EMBL/GenBank/DDBJ whole genome shotgun (WGS) entry which is preliminary data.</text>
</comment>
<organism evidence="2 4">
    <name type="scientific">Rhizoctonia solani</name>
    <dbReference type="NCBI Taxonomy" id="456999"/>
    <lineage>
        <taxon>Eukaryota</taxon>
        <taxon>Fungi</taxon>
        <taxon>Dikarya</taxon>
        <taxon>Basidiomycota</taxon>
        <taxon>Agaricomycotina</taxon>
        <taxon>Agaricomycetes</taxon>
        <taxon>Cantharellales</taxon>
        <taxon>Ceratobasidiaceae</taxon>
        <taxon>Rhizoctonia</taxon>
    </lineage>
</organism>
<dbReference type="EMBL" id="JACYCC010000005">
    <property type="protein sequence ID" value="KAF8686760.1"/>
    <property type="molecule type" value="Genomic_DNA"/>
</dbReference>
<name>A0A8H3GI67_9AGAM</name>
<dbReference type="AlphaFoldDB" id="A0A8H3GI67"/>
<protein>
    <submittedName>
        <fullName evidence="2">Uncharacterized protein</fullName>
    </submittedName>
</protein>
<proteinExistence type="predicted"/>
<reference evidence="2" key="2">
    <citation type="submission" date="2021-01" db="EMBL/GenBank/DDBJ databases">
        <authorList>
            <person name="Kaushik A."/>
        </authorList>
    </citation>
    <scope>NUCLEOTIDE SEQUENCE</scope>
    <source>
        <strain evidence="2">AG1-1A</strain>
    </source>
</reference>
<sequence>MNHRPRPQGRKSSSSPPPSLPLSHPILSYPPGTMSNPSLSQHSRYPLALGHSRPQQPRRHSAHHPRRHPHSPSYSPNYASSSTALGSEGAGASSTPRSAFKVLSSVKRSFSMGAPKKSAPTSSHMPTYTPEETAAAQIRLSDPDTSRPPPTVQQIAAGFVTGLRPRTSSRAPPPSRSSLKKSTTSSTSTSSSVSLASTSLMSTRTGSTATAATSVASSRRTRPRFSLKDAIFGRSGVPIAPITTVSRKAVRFHVDRSPTTDSTPLPS</sequence>
<reference evidence="3" key="1">
    <citation type="submission" date="2020-09" db="EMBL/GenBank/DDBJ databases">
        <title>Comparative genome analyses of four rice-infecting Rhizoctonia solani isolates reveal extensive enrichment of homogalacturonan modification genes.</title>
        <authorList>
            <person name="Lee D.-Y."/>
            <person name="Jeon J."/>
            <person name="Kim K.-T."/>
            <person name="Cheong K."/>
            <person name="Song H."/>
            <person name="Choi G."/>
            <person name="Ko J."/>
            <person name="Opiyo S.O."/>
            <person name="Zuo S."/>
            <person name="Madhav S."/>
            <person name="Lee Y.-H."/>
            <person name="Wang G.-L."/>
        </authorList>
    </citation>
    <scope>NUCLEOTIDE SEQUENCE</scope>
    <source>
        <strain evidence="3">AG1-IA YN-7</strain>
    </source>
</reference>
<feature type="region of interest" description="Disordered" evidence="1">
    <location>
        <begin position="1"/>
        <end position="97"/>
    </location>
</feature>
<dbReference type="Proteomes" id="UP000650582">
    <property type="component" value="Unassembled WGS sequence"/>
</dbReference>
<feature type="compositionally biased region" description="Polar residues" evidence="1">
    <location>
        <begin position="33"/>
        <end position="43"/>
    </location>
</feature>
<evidence type="ECO:0000313" key="3">
    <source>
        <dbReference type="EMBL" id="KAF8686760.1"/>
    </source>
</evidence>
<feature type="region of interest" description="Disordered" evidence="1">
    <location>
        <begin position="246"/>
        <end position="267"/>
    </location>
</feature>
<feature type="compositionally biased region" description="Low complexity" evidence="1">
    <location>
        <begin position="71"/>
        <end position="82"/>
    </location>
</feature>
<evidence type="ECO:0000313" key="4">
    <source>
        <dbReference type="Proteomes" id="UP000663840"/>
    </source>
</evidence>
<evidence type="ECO:0000313" key="2">
    <source>
        <dbReference type="EMBL" id="CAE6455289.1"/>
    </source>
</evidence>
<feature type="compositionally biased region" description="Basic residues" evidence="1">
    <location>
        <begin position="56"/>
        <end position="70"/>
    </location>
</feature>
<feature type="region of interest" description="Disordered" evidence="1">
    <location>
        <begin position="110"/>
        <end position="224"/>
    </location>
</feature>
<gene>
    <name evidence="2" type="ORF">RDB_LOCUS94850</name>
    <name evidence="3" type="ORF">RHS04_00015</name>
</gene>
<feature type="compositionally biased region" description="Low complexity" evidence="1">
    <location>
        <begin position="21"/>
        <end position="31"/>
    </location>
</feature>